<sequence length="98" mass="11244">MPVLITYDIKEPEFGLKKDKEIKREMLALGYIDRMLVMDDGMHYLPKSTLVKRDITPHIARHDLLKIAQKCGATVERLFATEVSMPVAITGKPFDDER</sequence>
<accession>A0A4S4A3I9</accession>
<organism evidence="1 2">
    <name type="scientific">Flavobacterium supellecticarium</name>
    <dbReference type="NCBI Taxonomy" id="2565924"/>
    <lineage>
        <taxon>Bacteria</taxon>
        <taxon>Pseudomonadati</taxon>
        <taxon>Bacteroidota</taxon>
        <taxon>Flavobacteriia</taxon>
        <taxon>Flavobacteriales</taxon>
        <taxon>Flavobacteriaceae</taxon>
        <taxon>Flavobacterium</taxon>
    </lineage>
</organism>
<protein>
    <submittedName>
        <fullName evidence="1">Uncharacterized protein</fullName>
    </submittedName>
</protein>
<dbReference type="AlphaFoldDB" id="A0A4S4A3I9"/>
<dbReference type="RefSeq" id="WP_136401522.1">
    <property type="nucleotide sequence ID" value="NZ_SSNZ01000001.1"/>
</dbReference>
<evidence type="ECO:0000313" key="1">
    <source>
        <dbReference type="EMBL" id="THF52997.1"/>
    </source>
</evidence>
<keyword evidence="2" id="KW-1185">Reference proteome</keyword>
<comment type="caution">
    <text evidence="1">The sequence shown here is derived from an EMBL/GenBank/DDBJ whole genome shotgun (WGS) entry which is preliminary data.</text>
</comment>
<dbReference type="EMBL" id="SSNZ01000001">
    <property type="protein sequence ID" value="THF52997.1"/>
    <property type="molecule type" value="Genomic_DNA"/>
</dbReference>
<dbReference type="Proteomes" id="UP000307507">
    <property type="component" value="Unassembled WGS sequence"/>
</dbReference>
<evidence type="ECO:0000313" key="2">
    <source>
        <dbReference type="Proteomes" id="UP000307507"/>
    </source>
</evidence>
<name>A0A4S4A3I9_9FLAO</name>
<proteinExistence type="predicted"/>
<gene>
    <name evidence="1" type="ORF">E6C50_01965</name>
</gene>
<reference evidence="1 2" key="1">
    <citation type="submission" date="2019-04" db="EMBL/GenBank/DDBJ databases">
        <title>Flavobacterium sp. nov. isolated from construction timber.</title>
        <authorList>
            <person name="Lin S.-Y."/>
            <person name="Chang C.-T."/>
            <person name="Young C.-C."/>
        </authorList>
    </citation>
    <scope>NUCLEOTIDE SEQUENCE [LARGE SCALE GENOMIC DNA]</scope>
    <source>
        <strain evidence="1 2">CC-CTC003</strain>
    </source>
</reference>